<dbReference type="GO" id="GO:0048188">
    <property type="term" value="C:Set1C/COMPASS complex"/>
    <property type="evidence" value="ECO:0007669"/>
    <property type="project" value="InterPro"/>
</dbReference>
<dbReference type="Gene3D" id="2.60.120.920">
    <property type="match status" value="1"/>
</dbReference>
<dbReference type="InterPro" id="IPR049455">
    <property type="entry name" value="ASH2-like_PHD"/>
</dbReference>
<keyword evidence="2" id="KW-0479">Metal-binding</keyword>
<dbReference type="Pfam" id="PF21198">
    <property type="entry name" value="ASH2L-like_WH"/>
    <property type="match status" value="1"/>
</dbReference>
<dbReference type="InterPro" id="IPR053835">
    <property type="entry name" value="ASH2L-like_WH"/>
</dbReference>
<dbReference type="InterPro" id="IPR043136">
    <property type="entry name" value="B30.2/SPRY_sf"/>
</dbReference>
<dbReference type="PANTHER" id="PTHR10598">
    <property type="entry name" value="SET1/ASH2 HISTONE METHYLTRANSFERASE COMPLEX SUBUNIT ASH2"/>
    <property type="match status" value="1"/>
</dbReference>
<evidence type="ECO:0000256" key="1">
    <source>
        <dbReference type="ARBA" id="ARBA00004123"/>
    </source>
</evidence>
<protein>
    <recommendedName>
        <fullName evidence="7">B30.2/SPRY domain-containing protein</fullName>
    </recommendedName>
</protein>
<evidence type="ECO:0000256" key="2">
    <source>
        <dbReference type="ARBA" id="ARBA00022723"/>
    </source>
</evidence>
<evidence type="ECO:0000313" key="9">
    <source>
        <dbReference type="Proteomes" id="UP001432322"/>
    </source>
</evidence>
<keyword evidence="4" id="KW-0862">Zinc</keyword>
<reference evidence="8" key="1">
    <citation type="submission" date="2023-10" db="EMBL/GenBank/DDBJ databases">
        <title>Genome assembly of Pristionchus species.</title>
        <authorList>
            <person name="Yoshida K."/>
            <person name="Sommer R.J."/>
        </authorList>
    </citation>
    <scope>NUCLEOTIDE SEQUENCE</scope>
    <source>
        <strain evidence="8">RS5133</strain>
    </source>
</reference>
<dbReference type="SMART" id="SM00449">
    <property type="entry name" value="SPRY"/>
    <property type="match status" value="1"/>
</dbReference>
<dbReference type="SUPFAM" id="SSF57903">
    <property type="entry name" value="FYVE/PHD zinc finger"/>
    <property type="match status" value="1"/>
</dbReference>
<dbReference type="AlphaFoldDB" id="A0AAV5VC02"/>
<dbReference type="PROSITE" id="PS01359">
    <property type="entry name" value="ZF_PHD_1"/>
    <property type="match status" value="1"/>
</dbReference>
<evidence type="ECO:0000256" key="6">
    <source>
        <dbReference type="SAM" id="MobiDB-lite"/>
    </source>
</evidence>
<keyword evidence="5" id="KW-0539">Nucleus</keyword>
<dbReference type="Proteomes" id="UP001432322">
    <property type="component" value="Unassembled WGS sequence"/>
</dbReference>
<dbReference type="InterPro" id="IPR011011">
    <property type="entry name" value="Znf_FYVE_PHD"/>
</dbReference>
<sequence length="561" mass="63105">SFIQMSRKERTTRRGGGSSQETTSCYCDGVRQVGTLELLCSGCAKWFHSSCLKDLSDFNGLAFMICYTFNCKNCSPTKSESWTPKQANFIHMCVTVLANLTKEHWEKQGISLNETLPEHCFFNLESHIIPYVKDNWSWLTSMPPRVKTTWHGTLQKTLVKEADLFKVDPNDENSFALLELDLSSISPSHEAVKQIGRKVSTGNNLTTTLVDQSKIEKLATADDGPKTRGATKRKVVEPVASSTVPKKAKTTADYSSARIGGSSFDIPFNKDGYRYYIIESDKNCYDKNAIEEEDTTTARTIPGHLYRVVSQPTVTISPNDRAYQLRLSDDHLSITGHEGYSVARATHSVAAGKWYFEVQFTKAPPDSAVRIGWAQQYAVVQATVGYNKFSYGWRSHKGTKFHNGIGKTYYKKGFTEGDVLGCLISLPLDVAHPGPDSSKYIPDSGKDHTLIKFKNNYFYEEREEPSNILKTLEPLEGSYIEFFHNGTSCGRAFTDLNRGFYFPAVSLFRQASLRLNFGPSFVHRPPKGVRAMSERTEELAVHQSMADMIYLVDKNLYRENP</sequence>
<dbReference type="InterPro" id="IPR003877">
    <property type="entry name" value="SPRY_dom"/>
</dbReference>
<dbReference type="Gene3D" id="3.90.980.20">
    <property type="match status" value="1"/>
</dbReference>
<dbReference type="CDD" id="cd12872">
    <property type="entry name" value="SPRY_Ash2"/>
    <property type="match status" value="1"/>
</dbReference>
<evidence type="ECO:0000313" key="8">
    <source>
        <dbReference type="EMBL" id="GMT16788.1"/>
    </source>
</evidence>
<feature type="region of interest" description="Disordered" evidence="6">
    <location>
        <begin position="1"/>
        <end position="22"/>
    </location>
</feature>
<feature type="domain" description="B30.2/SPRY" evidence="7">
    <location>
        <begin position="293"/>
        <end position="522"/>
    </location>
</feature>
<proteinExistence type="predicted"/>
<dbReference type="EMBL" id="BTSY01000002">
    <property type="protein sequence ID" value="GMT16788.1"/>
    <property type="molecule type" value="Genomic_DNA"/>
</dbReference>
<dbReference type="Pfam" id="PF00622">
    <property type="entry name" value="SPRY"/>
    <property type="match status" value="1"/>
</dbReference>
<dbReference type="InterPro" id="IPR019786">
    <property type="entry name" value="Zinc_finger_PHD-type_CS"/>
</dbReference>
<comment type="subcellular location">
    <subcellularLocation>
        <location evidence="1">Nucleus</location>
    </subcellularLocation>
</comment>
<dbReference type="InterPro" id="IPR037353">
    <property type="entry name" value="ASH2"/>
</dbReference>
<dbReference type="PANTHER" id="PTHR10598:SF0">
    <property type="entry name" value="SET1_ASH2 HISTONE METHYLTRANSFERASE COMPLEX SUBUNIT ASH2"/>
    <property type="match status" value="1"/>
</dbReference>
<dbReference type="InterPro" id="IPR013320">
    <property type="entry name" value="ConA-like_dom_sf"/>
</dbReference>
<dbReference type="GO" id="GO:0000976">
    <property type="term" value="F:transcription cis-regulatory region binding"/>
    <property type="evidence" value="ECO:0007669"/>
    <property type="project" value="TreeGrafter"/>
</dbReference>
<evidence type="ECO:0000256" key="5">
    <source>
        <dbReference type="ARBA" id="ARBA00023242"/>
    </source>
</evidence>
<dbReference type="Pfam" id="PF21257">
    <property type="entry name" value="PHD_ash2p_like"/>
    <property type="match status" value="1"/>
</dbReference>
<dbReference type="GO" id="GO:0008270">
    <property type="term" value="F:zinc ion binding"/>
    <property type="evidence" value="ECO:0007669"/>
    <property type="project" value="UniProtKB-KW"/>
</dbReference>
<gene>
    <name evidence="8" type="ORF">PFISCL1PPCAC_8085</name>
</gene>
<evidence type="ECO:0000259" key="7">
    <source>
        <dbReference type="PROSITE" id="PS50188"/>
    </source>
</evidence>
<dbReference type="PROSITE" id="PS50188">
    <property type="entry name" value="B302_SPRY"/>
    <property type="match status" value="1"/>
</dbReference>
<name>A0AAV5VC02_9BILA</name>
<keyword evidence="9" id="KW-1185">Reference proteome</keyword>
<accession>A0AAV5VC02</accession>
<feature type="non-terminal residue" evidence="8">
    <location>
        <position position="1"/>
    </location>
</feature>
<dbReference type="InterPro" id="IPR001870">
    <property type="entry name" value="B30.2/SPRY"/>
</dbReference>
<keyword evidence="3" id="KW-0863">Zinc-finger</keyword>
<organism evidence="8 9">
    <name type="scientific">Pristionchus fissidentatus</name>
    <dbReference type="NCBI Taxonomy" id="1538716"/>
    <lineage>
        <taxon>Eukaryota</taxon>
        <taxon>Metazoa</taxon>
        <taxon>Ecdysozoa</taxon>
        <taxon>Nematoda</taxon>
        <taxon>Chromadorea</taxon>
        <taxon>Rhabditida</taxon>
        <taxon>Rhabditina</taxon>
        <taxon>Diplogasteromorpha</taxon>
        <taxon>Diplogasteroidea</taxon>
        <taxon>Neodiplogasteridae</taxon>
        <taxon>Pristionchus</taxon>
    </lineage>
</organism>
<evidence type="ECO:0000256" key="4">
    <source>
        <dbReference type="ARBA" id="ARBA00022833"/>
    </source>
</evidence>
<evidence type="ECO:0000256" key="3">
    <source>
        <dbReference type="ARBA" id="ARBA00022771"/>
    </source>
</evidence>
<dbReference type="SUPFAM" id="SSF49899">
    <property type="entry name" value="Concanavalin A-like lectins/glucanases"/>
    <property type="match status" value="1"/>
</dbReference>
<feature type="region of interest" description="Disordered" evidence="6">
    <location>
        <begin position="220"/>
        <end position="242"/>
    </location>
</feature>
<comment type="caution">
    <text evidence="8">The sequence shown here is derived from an EMBL/GenBank/DDBJ whole genome shotgun (WGS) entry which is preliminary data.</text>
</comment>